<gene>
    <name evidence="8" type="primary">radC</name>
    <name evidence="8" type="ORF">JRA39_002685</name>
    <name evidence="9" type="ORF">KDV35_14920</name>
</gene>
<reference evidence="8" key="2">
    <citation type="submission" date="2024-02" db="EMBL/GenBank/DDBJ databases">
        <authorList>
            <consortium name="Clinical and Environmental Microbiology Branch: Whole genome sequencing antimicrobial resistance pathogens in the healthcare setting"/>
        </authorList>
    </citation>
    <scope>NUCLEOTIDE SEQUENCE</scope>
    <source>
        <strain evidence="8">2020GO-00142</strain>
    </source>
</reference>
<dbReference type="PROSITE" id="PS50249">
    <property type="entry name" value="MPN"/>
    <property type="match status" value="1"/>
</dbReference>
<dbReference type="InterPro" id="IPR037518">
    <property type="entry name" value="MPN"/>
</dbReference>
<evidence type="ECO:0000256" key="5">
    <source>
        <dbReference type="ARBA" id="ARBA00023049"/>
    </source>
</evidence>
<dbReference type="GO" id="GO:0008237">
    <property type="term" value="F:metallopeptidase activity"/>
    <property type="evidence" value="ECO:0007669"/>
    <property type="project" value="UniProtKB-KW"/>
</dbReference>
<dbReference type="PROSITE" id="PS01302">
    <property type="entry name" value="UPF0758"/>
    <property type="match status" value="1"/>
</dbReference>
<keyword evidence="2" id="KW-0479">Metal-binding</keyword>
<feature type="domain" description="MPN" evidence="7">
    <location>
        <begin position="99"/>
        <end position="221"/>
    </location>
</feature>
<dbReference type="SUPFAM" id="SSF47781">
    <property type="entry name" value="RuvA domain 2-like"/>
    <property type="match status" value="1"/>
</dbReference>
<dbReference type="EMBL" id="JAGSRH010000023">
    <property type="protein sequence ID" value="MER5078140.1"/>
    <property type="molecule type" value="Genomic_DNA"/>
</dbReference>
<dbReference type="InterPro" id="IPR020891">
    <property type="entry name" value="UPF0758_CS"/>
</dbReference>
<evidence type="ECO:0000259" key="7">
    <source>
        <dbReference type="PROSITE" id="PS50249"/>
    </source>
</evidence>
<dbReference type="EMBL" id="AAZDVE040000021">
    <property type="protein sequence ID" value="EMP9433612.1"/>
    <property type="molecule type" value="Genomic_DNA"/>
</dbReference>
<keyword evidence="5" id="KW-0482">Metalloprotease</keyword>
<dbReference type="InterPro" id="IPR046778">
    <property type="entry name" value="UPF0758_N"/>
</dbReference>
<evidence type="ECO:0000256" key="6">
    <source>
        <dbReference type="RuleBase" id="RU003797"/>
    </source>
</evidence>
<dbReference type="SUPFAM" id="SSF102712">
    <property type="entry name" value="JAB1/MPN domain"/>
    <property type="match status" value="1"/>
</dbReference>
<reference evidence="9 10" key="1">
    <citation type="submission" date="2021-04" db="EMBL/GenBank/DDBJ databases">
        <title>Determining the burden of carbapenem-resistant Enterobacterales from a tertiary public heath setting in Bangladesh: a clinical, epidemiological, and molecular study.</title>
        <authorList>
            <person name="Farzana R."/>
            <person name="Walsh T.R."/>
        </authorList>
    </citation>
    <scope>NUCLEOTIDE SEQUENCE [LARGE SCALE GENOMIC DNA]</scope>
    <source>
        <strain evidence="10">dmpro_s316</strain>
        <strain evidence="9">Dmpro_s316</strain>
    </source>
</reference>
<proteinExistence type="inferred from homology"/>
<evidence type="ECO:0000256" key="3">
    <source>
        <dbReference type="ARBA" id="ARBA00022801"/>
    </source>
</evidence>
<dbReference type="InterPro" id="IPR025657">
    <property type="entry name" value="RadC_JAB"/>
</dbReference>
<evidence type="ECO:0000313" key="8">
    <source>
        <dbReference type="EMBL" id="EMP9433612.1"/>
    </source>
</evidence>
<accession>A0AAI9I1D1</accession>
<keyword evidence="3" id="KW-0378">Hydrolase</keyword>
<dbReference type="CDD" id="cd08071">
    <property type="entry name" value="MPN_DUF2466"/>
    <property type="match status" value="1"/>
</dbReference>
<keyword evidence="4" id="KW-0862">Zinc</keyword>
<organism evidence="8">
    <name type="scientific">Providencia stuartii</name>
    <dbReference type="NCBI Taxonomy" id="588"/>
    <lineage>
        <taxon>Bacteria</taxon>
        <taxon>Pseudomonadati</taxon>
        <taxon>Pseudomonadota</taxon>
        <taxon>Gammaproteobacteria</taxon>
        <taxon>Enterobacterales</taxon>
        <taxon>Morganellaceae</taxon>
        <taxon>Providencia</taxon>
    </lineage>
</organism>
<evidence type="ECO:0000313" key="9">
    <source>
        <dbReference type="EMBL" id="MER5078140.1"/>
    </source>
</evidence>
<dbReference type="PANTHER" id="PTHR30471:SF3">
    <property type="entry name" value="UPF0758 PROTEIN YEES-RELATED"/>
    <property type="match status" value="1"/>
</dbReference>
<comment type="caution">
    <text evidence="8">The sequence shown here is derived from an EMBL/GenBank/DDBJ whole genome shotgun (WGS) entry which is preliminary data.</text>
</comment>
<dbReference type="InterPro" id="IPR010994">
    <property type="entry name" value="RuvA_2-like"/>
</dbReference>
<evidence type="ECO:0000256" key="1">
    <source>
        <dbReference type="ARBA" id="ARBA00022670"/>
    </source>
</evidence>
<sequence>MEHEESLKPREKILAYGAATLTDAELLAIFLRTGSQGESVLQLAERLLKEFGSLYLLLQSDYTKLAKCKGVGVCKFSQFQAISEIARRFFTEQFLYEDVISEPNHLKIRLLELFAGQEREVFVVLFLNNQHQIISYEELFKGTINRVEVHPREIIRYAMKMNASAVILAHNHPSGNAEPSEADKQVTFRIKDACSLVGIKLLDHFVVGHKNCVSFLERGWL</sequence>
<dbReference type="GO" id="GO:0006508">
    <property type="term" value="P:proteolysis"/>
    <property type="evidence" value="ECO:0007669"/>
    <property type="project" value="UniProtKB-KW"/>
</dbReference>
<dbReference type="Pfam" id="PF04002">
    <property type="entry name" value="RadC"/>
    <property type="match status" value="1"/>
</dbReference>
<dbReference type="NCBIfam" id="NF000642">
    <property type="entry name" value="PRK00024.1"/>
    <property type="match status" value="1"/>
</dbReference>
<protein>
    <submittedName>
        <fullName evidence="8">DNA repair protein RadC</fullName>
    </submittedName>
</protein>
<dbReference type="Gene3D" id="3.40.140.10">
    <property type="entry name" value="Cytidine Deaminase, domain 2"/>
    <property type="match status" value="1"/>
</dbReference>
<dbReference type="InterPro" id="IPR001405">
    <property type="entry name" value="UPF0758"/>
</dbReference>
<name>A0AAI9I1D1_PROST</name>
<evidence type="ECO:0000256" key="4">
    <source>
        <dbReference type="ARBA" id="ARBA00022833"/>
    </source>
</evidence>
<dbReference type="Proteomes" id="UP001495779">
    <property type="component" value="Unassembled WGS sequence"/>
</dbReference>
<dbReference type="AlphaFoldDB" id="A0AAI9I1D1"/>
<evidence type="ECO:0000313" key="10">
    <source>
        <dbReference type="Proteomes" id="UP001495779"/>
    </source>
</evidence>
<keyword evidence="1" id="KW-0645">Protease</keyword>
<dbReference type="PANTHER" id="PTHR30471">
    <property type="entry name" value="DNA REPAIR PROTEIN RADC"/>
    <property type="match status" value="1"/>
</dbReference>
<comment type="similarity">
    <text evidence="6">Belongs to the UPF0758 family.</text>
</comment>
<dbReference type="Pfam" id="PF20582">
    <property type="entry name" value="UPF0758_N"/>
    <property type="match status" value="1"/>
</dbReference>
<evidence type="ECO:0000256" key="2">
    <source>
        <dbReference type="ARBA" id="ARBA00022723"/>
    </source>
</evidence>
<dbReference type="GO" id="GO:0046872">
    <property type="term" value="F:metal ion binding"/>
    <property type="evidence" value="ECO:0007669"/>
    <property type="project" value="UniProtKB-KW"/>
</dbReference>
<dbReference type="NCBIfam" id="TIGR00608">
    <property type="entry name" value="radc"/>
    <property type="match status" value="1"/>
</dbReference>